<accession>A0A177G8Q0</accession>
<dbReference type="Gene3D" id="3.40.50.300">
    <property type="entry name" value="P-loop containing nucleotide triphosphate hydrolases"/>
    <property type="match status" value="1"/>
</dbReference>
<proteinExistence type="predicted"/>
<dbReference type="InterPro" id="IPR052922">
    <property type="entry name" value="Cytidylate_Kinase-2"/>
</dbReference>
<reference evidence="1 2" key="1">
    <citation type="submission" date="2016-03" db="EMBL/GenBank/DDBJ databases">
        <title>Draft genome sequence of Acetobacter malorum CECT 7742, a strain isolated from strawberry vinegar.</title>
        <authorList>
            <person name="Sainz F."/>
            <person name="Mas A."/>
            <person name="Torija M.J."/>
        </authorList>
    </citation>
    <scope>NUCLEOTIDE SEQUENCE [LARGE SCALE GENOMIC DNA]</scope>
    <source>
        <strain evidence="1 2">CECT 7742</strain>
    </source>
</reference>
<name>A0A177G8Q0_9PROT</name>
<dbReference type="PATRIC" id="fig|178901.16.peg.2092"/>
<dbReference type="SUPFAM" id="SSF52540">
    <property type="entry name" value="P-loop containing nucleoside triphosphate hydrolases"/>
    <property type="match status" value="1"/>
</dbReference>
<gene>
    <name evidence="1" type="ORF">Amal_01967</name>
</gene>
<evidence type="ECO:0000313" key="2">
    <source>
        <dbReference type="Proteomes" id="UP000077349"/>
    </source>
</evidence>
<dbReference type="AlphaFoldDB" id="A0A177G8Q0"/>
<dbReference type="EMBL" id="LVHD01000018">
    <property type="protein sequence ID" value="OAG76196.1"/>
    <property type="molecule type" value="Genomic_DNA"/>
</dbReference>
<comment type="caution">
    <text evidence="1">The sequence shown here is derived from an EMBL/GenBank/DDBJ whole genome shotgun (WGS) entry which is preliminary data.</text>
</comment>
<sequence>MMTLDDLGPRICIMGPSNSGKSTLADAISRARGLRTVHLDQLSHLPHTDWISRRPEEFKALHDAEISGSSWVIEGNYSRLLPQRLERASGFILLDVSTPVSLYRYVRRCWSRGDRQGALEGGSDSVKWAMICHLIGTTRVNRERYKRLFRDISLPKVQLASPEALDEFYRVNGLTRNAAGIP</sequence>
<organism evidence="1 2">
    <name type="scientific">Acetobacter malorum</name>
    <dbReference type="NCBI Taxonomy" id="178901"/>
    <lineage>
        <taxon>Bacteria</taxon>
        <taxon>Pseudomonadati</taxon>
        <taxon>Pseudomonadota</taxon>
        <taxon>Alphaproteobacteria</taxon>
        <taxon>Acetobacterales</taxon>
        <taxon>Acetobacteraceae</taxon>
        <taxon>Acetobacter</taxon>
    </lineage>
</organism>
<protein>
    <submittedName>
        <fullName evidence="1">DNA topology modulation protein FlaR</fullName>
    </submittedName>
</protein>
<evidence type="ECO:0000313" key="1">
    <source>
        <dbReference type="EMBL" id="OAG76196.1"/>
    </source>
</evidence>
<dbReference type="PANTHER" id="PTHR37816:SF1">
    <property type="entry name" value="TOXIN"/>
    <property type="match status" value="1"/>
</dbReference>
<dbReference type="InterPro" id="IPR027417">
    <property type="entry name" value="P-loop_NTPase"/>
</dbReference>
<dbReference type="PANTHER" id="PTHR37816">
    <property type="entry name" value="YALI0E33011P"/>
    <property type="match status" value="1"/>
</dbReference>
<dbReference type="Proteomes" id="UP000077349">
    <property type="component" value="Unassembled WGS sequence"/>
</dbReference>